<dbReference type="Proteomes" id="UP001168821">
    <property type="component" value="Unassembled WGS sequence"/>
</dbReference>
<evidence type="ECO:0000313" key="3">
    <source>
        <dbReference type="Proteomes" id="UP001168821"/>
    </source>
</evidence>
<feature type="region of interest" description="Disordered" evidence="1">
    <location>
        <begin position="158"/>
        <end position="207"/>
    </location>
</feature>
<evidence type="ECO:0000313" key="2">
    <source>
        <dbReference type="EMBL" id="KAJ3642341.1"/>
    </source>
</evidence>
<accession>A0AA38HSX4</accession>
<protein>
    <submittedName>
        <fullName evidence="2">Uncharacterized protein</fullName>
    </submittedName>
</protein>
<proteinExistence type="predicted"/>
<gene>
    <name evidence="2" type="ORF">Zmor_025137</name>
</gene>
<name>A0AA38HSX4_9CUCU</name>
<organism evidence="2 3">
    <name type="scientific">Zophobas morio</name>
    <dbReference type="NCBI Taxonomy" id="2755281"/>
    <lineage>
        <taxon>Eukaryota</taxon>
        <taxon>Metazoa</taxon>
        <taxon>Ecdysozoa</taxon>
        <taxon>Arthropoda</taxon>
        <taxon>Hexapoda</taxon>
        <taxon>Insecta</taxon>
        <taxon>Pterygota</taxon>
        <taxon>Neoptera</taxon>
        <taxon>Endopterygota</taxon>
        <taxon>Coleoptera</taxon>
        <taxon>Polyphaga</taxon>
        <taxon>Cucujiformia</taxon>
        <taxon>Tenebrionidae</taxon>
        <taxon>Zophobas</taxon>
    </lineage>
</organism>
<dbReference type="EMBL" id="JALNTZ010000008">
    <property type="protein sequence ID" value="KAJ3642341.1"/>
    <property type="molecule type" value="Genomic_DNA"/>
</dbReference>
<dbReference type="AlphaFoldDB" id="A0AA38HSX4"/>
<feature type="compositionally biased region" description="Gly residues" evidence="1">
    <location>
        <begin position="159"/>
        <end position="181"/>
    </location>
</feature>
<keyword evidence="3" id="KW-1185">Reference proteome</keyword>
<evidence type="ECO:0000256" key="1">
    <source>
        <dbReference type="SAM" id="MobiDB-lite"/>
    </source>
</evidence>
<comment type="caution">
    <text evidence="2">The sequence shown here is derived from an EMBL/GenBank/DDBJ whole genome shotgun (WGS) entry which is preliminary data.</text>
</comment>
<reference evidence="2" key="1">
    <citation type="journal article" date="2023" name="G3 (Bethesda)">
        <title>Whole genome assemblies of Zophobas morio and Tenebrio molitor.</title>
        <authorList>
            <person name="Kaur S."/>
            <person name="Stinson S.A."/>
            <person name="diCenzo G.C."/>
        </authorList>
    </citation>
    <scope>NUCLEOTIDE SEQUENCE</scope>
    <source>
        <strain evidence="2">QUZm001</strain>
    </source>
</reference>
<sequence>MSCPPGSSRRKTSQTISFIKSANPDIFRIQPRRGGILPFDDDIVTSTRIEEEDFAQEFESKLDEKISKEFRVQTALDEDDVSIDSEDATLPNPLKDAMYMFGVTISTLMMMASKQPDIPKNYMVWTKQCLECIRDDFGNHPPNVQGILNHIRFLDKSGGDGGAGETGGAKEGGDTTGGETTGGETTDEEDQTIRTTTKVKMGNEDEE</sequence>